<dbReference type="EMBL" id="NIHM01000009">
    <property type="protein sequence ID" value="PLT55280.1"/>
    <property type="molecule type" value="Genomic_DNA"/>
</dbReference>
<feature type="transmembrane region" description="Helical" evidence="1">
    <location>
        <begin position="337"/>
        <end position="356"/>
    </location>
</feature>
<keyword evidence="1" id="KW-1133">Transmembrane helix</keyword>
<dbReference type="RefSeq" id="WP_101879662.1">
    <property type="nucleotide sequence ID" value="NZ_CACRUK010000039.1"/>
</dbReference>
<reference evidence="3 4" key="1">
    <citation type="journal article" date="2017" name="Genome Med.">
        <title>A novel Ruminococcus gnavus clade enriched in inflammatory bowel disease patients.</title>
        <authorList>
            <person name="Hall A.B."/>
            <person name="Yassour M."/>
            <person name="Sauk J."/>
            <person name="Garner A."/>
            <person name="Jiang X."/>
            <person name="Arthur T."/>
            <person name="Lagoudas G.K."/>
            <person name="Vatanen T."/>
            <person name="Fornelos N."/>
            <person name="Wilson R."/>
            <person name="Bertha M."/>
            <person name="Cohen M."/>
            <person name="Garber J."/>
            <person name="Khalili H."/>
            <person name="Gevers D."/>
            <person name="Ananthakrishnan A.N."/>
            <person name="Kugathasan S."/>
            <person name="Lander E.S."/>
            <person name="Blainey P."/>
            <person name="Vlamakis H."/>
            <person name="Xavier R.J."/>
            <person name="Huttenhower C."/>
        </authorList>
    </citation>
    <scope>NUCLEOTIDE SEQUENCE [LARGE SCALE GENOMIC DNA]</scope>
    <source>
        <strain evidence="3 4">RJX1118</strain>
    </source>
</reference>
<feature type="transmembrane region" description="Helical" evidence="1">
    <location>
        <begin position="368"/>
        <end position="394"/>
    </location>
</feature>
<feature type="transmembrane region" description="Helical" evidence="1">
    <location>
        <begin position="66"/>
        <end position="84"/>
    </location>
</feature>
<dbReference type="AlphaFoldDB" id="A0A2N5NIB2"/>
<proteinExistence type="predicted"/>
<evidence type="ECO:0000256" key="1">
    <source>
        <dbReference type="SAM" id="Phobius"/>
    </source>
</evidence>
<dbReference type="Proteomes" id="UP000234849">
    <property type="component" value="Unassembled WGS sequence"/>
</dbReference>
<name>A0A2N5NIB2_MEDGN</name>
<comment type="caution">
    <text evidence="3">The sequence shown here is derived from an EMBL/GenBank/DDBJ whole genome shotgun (WGS) entry which is preliminary data.</text>
</comment>
<feature type="transmembrane region" description="Helical" evidence="1">
    <location>
        <begin position="40"/>
        <end position="59"/>
    </location>
</feature>
<dbReference type="Pfam" id="PF06541">
    <property type="entry name" value="ABC_trans_CmpB"/>
    <property type="match status" value="2"/>
</dbReference>
<evidence type="ECO:0000313" key="4">
    <source>
        <dbReference type="Proteomes" id="UP000234849"/>
    </source>
</evidence>
<dbReference type="EMBL" id="JAPZED010000005">
    <property type="protein sequence ID" value="MCZ7693760.1"/>
    <property type="molecule type" value="Genomic_DNA"/>
</dbReference>
<keyword evidence="1" id="KW-0472">Membrane</keyword>
<evidence type="ECO:0000313" key="2">
    <source>
        <dbReference type="EMBL" id="MCZ7693760.1"/>
    </source>
</evidence>
<sequence length="432" mass="49839">MNYSMMELVWLLLIYSFLGWVVETIVGTVKKKKFVNRGFSTGPFCLVYGIAAVFMAVTMEELMAEPVFQLIGCGVLATIIEWMAGKILERLNQHKWWDYSNKKWNFDGYICLQYSVLWAVLGFVAVRYGDAFFLIVYHMIPTLIREILLWILLAGMALDISASLAAVFHIRKEMPTAIRWNKKVAVWTQKFALMIVGHVEKRMAKAYPVIMEKTEQIEKEGNFAEGCGFYKLFWLFLIGAVLGDFTETIFCRLTAGVWMSRSSLVWGPFSIVWGLAIAIATALLYKDREKPDRHIFIVGTFLGGAYEYVCSIFTEIVFGKVFWDYSKIPFNLGGRINLLYCFFWGIAAVIWIKVLYPKFAGWIEKIPMFWGYVLTWILVVFMAVNILVSMAALVRYDMRANGKPAESGWEKVIDEHFDDERMDRIYPNAKPR</sequence>
<dbReference type="InterPro" id="IPR010540">
    <property type="entry name" value="CmpB_TMEM229"/>
</dbReference>
<feature type="transmembrane region" description="Helical" evidence="1">
    <location>
        <begin position="305"/>
        <end position="325"/>
    </location>
</feature>
<accession>A0A2N5NIB2</accession>
<protein>
    <submittedName>
        <fullName evidence="2">ABC transporter permease</fullName>
    </submittedName>
</protein>
<feature type="transmembrane region" description="Helical" evidence="1">
    <location>
        <begin position="147"/>
        <end position="170"/>
    </location>
</feature>
<keyword evidence="1" id="KW-0812">Transmembrane</keyword>
<dbReference type="Proteomes" id="UP001148455">
    <property type="component" value="Unassembled WGS sequence"/>
</dbReference>
<reference evidence="2" key="2">
    <citation type="submission" date="2022-12" db="EMBL/GenBank/DDBJ databases">
        <title>Genome of R. gnavus strain RSHDN_123.</title>
        <authorList>
            <person name="Abdugheni R."/>
        </authorList>
    </citation>
    <scope>NUCLEOTIDE SEQUENCE</scope>
    <source>
        <strain evidence="2">RSHDN_123</strain>
    </source>
</reference>
<gene>
    <name evidence="3" type="ORF">CDL18_08250</name>
    <name evidence="2" type="ORF">O8D18_06865</name>
</gene>
<evidence type="ECO:0000313" key="3">
    <source>
        <dbReference type="EMBL" id="PLT55280.1"/>
    </source>
</evidence>
<organism evidence="3 4">
    <name type="scientific">Mediterraneibacter gnavus</name>
    <name type="common">Ruminococcus gnavus</name>
    <dbReference type="NCBI Taxonomy" id="33038"/>
    <lineage>
        <taxon>Bacteria</taxon>
        <taxon>Bacillati</taxon>
        <taxon>Bacillota</taxon>
        <taxon>Clostridia</taxon>
        <taxon>Lachnospirales</taxon>
        <taxon>Lachnospiraceae</taxon>
        <taxon>Mediterraneibacter</taxon>
    </lineage>
</organism>
<feature type="transmembrane region" description="Helical" evidence="1">
    <location>
        <begin position="263"/>
        <end position="285"/>
    </location>
</feature>
<feature type="transmembrane region" description="Helical" evidence="1">
    <location>
        <begin position="104"/>
        <end position="126"/>
    </location>
</feature>